<accession>A0A1B9D6D9</accession>
<gene>
    <name evidence="1" type="ORF">A5677_23845</name>
</gene>
<reference evidence="1 2" key="1">
    <citation type="submission" date="2016-06" db="EMBL/GenBank/DDBJ databases">
        <authorList>
            <person name="Kjaerup R.B."/>
            <person name="Dalgaard T.S."/>
            <person name="Juul-Madsen H.R."/>
        </authorList>
    </citation>
    <scope>NUCLEOTIDE SEQUENCE [LARGE SCALE GENOMIC DNA]</scope>
    <source>
        <strain evidence="1 2">E3012</strain>
    </source>
</reference>
<protein>
    <submittedName>
        <fullName evidence="1">Uncharacterized protein</fullName>
    </submittedName>
</protein>
<organism evidence="1 2">
    <name type="scientific">Mycobacterium malmoense</name>
    <dbReference type="NCBI Taxonomy" id="1780"/>
    <lineage>
        <taxon>Bacteria</taxon>
        <taxon>Bacillati</taxon>
        <taxon>Actinomycetota</taxon>
        <taxon>Actinomycetes</taxon>
        <taxon>Mycobacteriales</taxon>
        <taxon>Mycobacteriaceae</taxon>
        <taxon>Mycobacterium</taxon>
    </lineage>
</organism>
<proteinExistence type="predicted"/>
<evidence type="ECO:0000313" key="2">
    <source>
        <dbReference type="Proteomes" id="UP000092683"/>
    </source>
</evidence>
<name>A0A1B9D6D9_MYCMA</name>
<comment type="caution">
    <text evidence="1">The sequence shown here is derived from an EMBL/GenBank/DDBJ whole genome shotgun (WGS) entry which is preliminary data.</text>
</comment>
<dbReference type="Proteomes" id="UP000092683">
    <property type="component" value="Unassembled WGS sequence"/>
</dbReference>
<dbReference type="AlphaFoldDB" id="A0A1B9D6D9"/>
<evidence type="ECO:0000313" key="1">
    <source>
        <dbReference type="EMBL" id="OCB50697.1"/>
    </source>
</evidence>
<dbReference type="EMBL" id="MBEE01000166">
    <property type="protein sequence ID" value="OCB50697.1"/>
    <property type="molecule type" value="Genomic_DNA"/>
</dbReference>
<sequence>MAIQFAGDVLLTPEVWEYAEKSMPPAVNAGVVAFLAHERCTLTGEVLSYSGRRLSRWVLSETEGIRVGGTLTPEEVADQLGTISSTTTLHHFESSDALGEYTRSLGGSA</sequence>